<proteinExistence type="predicted"/>
<dbReference type="Pfam" id="PF01863">
    <property type="entry name" value="YgjP-like"/>
    <property type="match status" value="1"/>
</dbReference>
<gene>
    <name evidence="2" type="ORF">SAMN05421853_10697</name>
</gene>
<dbReference type="AlphaFoldDB" id="A0A1I5YN44"/>
<accession>A0A1I5YN44</accession>
<dbReference type="Proteomes" id="UP000243106">
    <property type="component" value="Unassembled WGS sequence"/>
</dbReference>
<organism evidence="2 3">
    <name type="scientific">Roseivivax halotolerans</name>
    <dbReference type="NCBI Taxonomy" id="93684"/>
    <lineage>
        <taxon>Bacteria</taxon>
        <taxon>Pseudomonadati</taxon>
        <taxon>Pseudomonadota</taxon>
        <taxon>Alphaproteobacteria</taxon>
        <taxon>Rhodobacterales</taxon>
        <taxon>Roseobacteraceae</taxon>
        <taxon>Roseivivax</taxon>
    </lineage>
</organism>
<dbReference type="InterPro" id="IPR002725">
    <property type="entry name" value="YgjP-like_metallopeptidase"/>
</dbReference>
<sequence length="230" mass="25785">MGVIELSGNPPIAVTLRRSSRARRISLRLSGVDGRVTLTLPPRVPEREGMAFLREKESWLRGHLENRGEPVRIGLGAMVPIAGEPREIRPGSGRSVVLETGALLVPGPEERIAARSLGYLKTLARERLAAASDRYAAVLGKGYTRITLRDTRSRWGSCSSQGALSYSWRLILAPPEVLDYVAAHEVAHLAHMNHSRAYWDTLTQIHGDWRAPRRWLRENGGELHRYRFQD</sequence>
<dbReference type="EMBL" id="FOXV01000006">
    <property type="protein sequence ID" value="SFQ45495.1"/>
    <property type="molecule type" value="Genomic_DNA"/>
</dbReference>
<reference evidence="3" key="1">
    <citation type="submission" date="2016-10" db="EMBL/GenBank/DDBJ databases">
        <authorList>
            <person name="Varghese N."/>
            <person name="Submissions S."/>
        </authorList>
    </citation>
    <scope>NUCLEOTIDE SEQUENCE [LARGE SCALE GENOMIC DNA]</scope>
    <source>
        <strain evidence="3">JCM 10271</strain>
    </source>
</reference>
<dbReference type="STRING" id="93684.SAMN05421853_10697"/>
<keyword evidence="3" id="KW-1185">Reference proteome</keyword>
<evidence type="ECO:0000259" key="1">
    <source>
        <dbReference type="Pfam" id="PF01863"/>
    </source>
</evidence>
<dbReference type="CDD" id="cd07344">
    <property type="entry name" value="M48_yhfN_like"/>
    <property type="match status" value="1"/>
</dbReference>
<dbReference type="RefSeq" id="WP_093011388.1">
    <property type="nucleotide sequence ID" value="NZ_FOXV01000006.1"/>
</dbReference>
<evidence type="ECO:0000313" key="2">
    <source>
        <dbReference type="EMBL" id="SFQ45495.1"/>
    </source>
</evidence>
<dbReference type="Gene3D" id="3.30.2010.10">
    <property type="entry name" value="Metalloproteases ('zincins'), catalytic domain"/>
    <property type="match status" value="1"/>
</dbReference>
<protein>
    <recommendedName>
        <fullName evidence="1">YgjP-like metallopeptidase domain-containing protein</fullName>
    </recommendedName>
</protein>
<evidence type="ECO:0000313" key="3">
    <source>
        <dbReference type="Proteomes" id="UP000243106"/>
    </source>
</evidence>
<dbReference type="PANTHER" id="PTHR30399">
    <property type="entry name" value="UNCHARACTERIZED PROTEIN YGJP"/>
    <property type="match status" value="1"/>
</dbReference>
<feature type="domain" description="YgjP-like metallopeptidase" evidence="1">
    <location>
        <begin position="27"/>
        <end position="218"/>
    </location>
</feature>
<name>A0A1I5YN44_9RHOB</name>
<dbReference type="PANTHER" id="PTHR30399:SF1">
    <property type="entry name" value="UTP PYROPHOSPHATASE"/>
    <property type="match status" value="1"/>
</dbReference>
<dbReference type="InterPro" id="IPR053136">
    <property type="entry name" value="UTP_pyrophosphatase-like"/>
</dbReference>